<keyword evidence="2" id="KW-1185">Reference proteome</keyword>
<dbReference type="EMBL" id="MBDL01000010">
    <property type="protein sequence ID" value="ODA12748.1"/>
    <property type="molecule type" value="Genomic_DNA"/>
</dbReference>
<proteinExistence type="predicted"/>
<evidence type="ECO:0000313" key="2">
    <source>
        <dbReference type="Proteomes" id="UP000186553"/>
    </source>
</evidence>
<name>A0A1C3CVJ8_9GAMM</name>
<evidence type="ECO:0008006" key="3">
    <source>
        <dbReference type="Google" id="ProtNLM"/>
    </source>
</evidence>
<organism evidence="1 2">
    <name type="scientific">Acinetobacter celticus</name>
    <dbReference type="NCBI Taxonomy" id="1891224"/>
    <lineage>
        <taxon>Bacteria</taxon>
        <taxon>Pseudomonadati</taxon>
        <taxon>Pseudomonadota</taxon>
        <taxon>Gammaproteobacteria</taxon>
        <taxon>Moraxellales</taxon>
        <taxon>Moraxellaceae</taxon>
        <taxon>Acinetobacter</taxon>
    </lineage>
</organism>
<protein>
    <recommendedName>
        <fullName evidence="3">Phage tail protein</fullName>
    </recommendedName>
</protein>
<dbReference type="AlphaFoldDB" id="A0A1C3CVJ8"/>
<dbReference type="OrthoDB" id="6064958at2"/>
<reference evidence="1 2" key="1">
    <citation type="submission" date="2016-07" db="EMBL/GenBank/DDBJ databases">
        <title>Acinetobacter sp. ANC 4603.</title>
        <authorList>
            <person name="Radolfova-Krizova L."/>
            <person name="Nemec A."/>
        </authorList>
    </citation>
    <scope>NUCLEOTIDE SEQUENCE [LARGE SCALE GENOMIC DNA]</scope>
    <source>
        <strain evidence="1 2">ANC 4603</strain>
    </source>
</reference>
<comment type="caution">
    <text evidence="1">The sequence shown here is derived from an EMBL/GenBank/DDBJ whole genome shotgun (WGS) entry which is preliminary data.</text>
</comment>
<dbReference type="RefSeq" id="WP_068888210.1">
    <property type="nucleotide sequence ID" value="NZ_CBCRUU010000004.1"/>
</dbReference>
<accession>A0A1C3CVJ8</accession>
<dbReference type="STRING" id="1891224.BBP83_09330"/>
<sequence length="182" mass="20630">MISLDISAQGIEAIIAKLEPTEKQAKKAFKTTIGKMSRWLRVRAARSMAKELKLKNAAVRTRLKLMKIKFNSDGGFGGIWIGQNPIDLPYIDGGQQFKGGVRTTRGKYLKGAFMGPKPGQQAISLRGNAFKRTGRKRLPIEKQGHPVQDVIDKSLESDVMQWSAFERQFFKVLEHELKWQMR</sequence>
<evidence type="ECO:0000313" key="1">
    <source>
        <dbReference type="EMBL" id="ODA12748.1"/>
    </source>
</evidence>
<gene>
    <name evidence="1" type="ORF">BBP83_09330</name>
</gene>
<dbReference type="Proteomes" id="UP000186553">
    <property type="component" value="Unassembled WGS sequence"/>
</dbReference>